<feature type="compositionally biased region" description="Polar residues" evidence="1">
    <location>
        <begin position="234"/>
        <end position="251"/>
    </location>
</feature>
<protein>
    <recommendedName>
        <fullName evidence="2">Protein G-related albumin-binding (GA) module domain-containing protein</fullName>
    </recommendedName>
</protein>
<dbReference type="RefSeq" id="WP_181452897.1">
    <property type="nucleotide sequence ID" value="NZ_NAQV01000032.1"/>
</dbReference>
<feature type="domain" description="Protein G-related albumin-binding (GA) module" evidence="2">
    <location>
        <begin position="159"/>
        <end position="210"/>
    </location>
</feature>
<proteinExistence type="predicted"/>
<accession>A0A328KGI9</accession>
<dbReference type="Gene3D" id="1.20.5.420">
    <property type="entry name" value="Immunoglobulin FC, subunit C"/>
    <property type="match status" value="1"/>
</dbReference>
<sequence length="296" mass="32847">EQVVYDRKDSDVWTSAEQAREVYDQYLPEVIKHDGKEYQRIDVTFVASEKEAILTYVFKLKANQTEVPTPPSVEESGSGQAEEKPEQPKQPEIDDNQSTGEVTDTTDEDNKSPDDSKIETGKGESLIRPDQPAFEGGVNHHKAATHEKPVFPHHQLQALLQIEKNNAITSIATLPNLNEDVIAAYRIAIQQAENVPAIETIIRQAVALNEKLVVSTEMKKIADRKNNESGKHIIQQSGMITNKSPQSSNKQLTEKAEEQVAEGERLPDTATGSWILGLIGIFSTLVGVSIEKLRKD</sequence>
<dbReference type="InterPro" id="IPR002988">
    <property type="entry name" value="GA_module"/>
</dbReference>
<feature type="compositionally biased region" description="Basic and acidic residues" evidence="1">
    <location>
        <begin position="108"/>
        <end position="127"/>
    </location>
</feature>
<evidence type="ECO:0000313" key="4">
    <source>
        <dbReference type="Proteomes" id="UP000249099"/>
    </source>
</evidence>
<evidence type="ECO:0000259" key="2">
    <source>
        <dbReference type="Pfam" id="PF01468"/>
    </source>
</evidence>
<dbReference type="AlphaFoldDB" id="A0A328KGI9"/>
<dbReference type="Pfam" id="PF01468">
    <property type="entry name" value="GA"/>
    <property type="match status" value="1"/>
</dbReference>
<reference evidence="3 4" key="1">
    <citation type="submission" date="2017-03" db="EMBL/GenBank/DDBJ databases">
        <title>wgs assembly of Dolosigranulum pigrum KPL CDC strains.</title>
        <authorList>
            <person name="Brugger S.D."/>
            <person name="Pettigrew M."/>
            <person name="Kong Y."/>
            <person name="Lemon K.P."/>
        </authorList>
    </citation>
    <scope>NUCLEOTIDE SEQUENCE [LARGE SCALE GENOMIC DNA]</scope>
    <source>
        <strain evidence="3 4">KPL1931_CDC4294-98</strain>
    </source>
</reference>
<feature type="non-terminal residue" evidence="3">
    <location>
        <position position="1"/>
    </location>
</feature>
<feature type="region of interest" description="Disordered" evidence="1">
    <location>
        <begin position="61"/>
        <end position="138"/>
    </location>
</feature>
<evidence type="ECO:0000313" key="3">
    <source>
        <dbReference type="EMBL" id="RAN62048.1"/>
    </source>
</evidence>
<feature type="compositionally biased region" description="Basic and acidic residues" evidence="1">
    <location>
        <begin position="81"/>
        <end position="92"/>
    </location>
</feature>
<evidence type="ECO:0000256" key="1">
    <source>
        <dbReference type="SAM" id="MobiDB-lite"/>
    </source>
</evidence>
<name>A0A328KGI9_9LACT</name>
<dbReference type="Proteomes" id="UP000249099">
    <property type="component" value="Unassembled WGS sequence"/>
</dbReference>
<gene>
    <name evidence="3" type="ORF">B8A44_08435</name>
</gene>
<feature type="region of interest" description="Disordered" evidence="1">
    <location>
        <begin position="224"/>
        <end position="255"/>
    </location>
</feature>
<dbReference type="EMBL" id="NAQV01000032">
    <property type="protein sequence ID" value="RAN62048.1"/>
    <property type="molecule type" value="Genomic_DNA"/>
</dbReference>
<organism evidence="3 4">
    <name type="scientific">Dolosigranulum pigrum</name>
    <dbReference type="NCBI Taxonomy" id="29394"/>
    <lineage>
        <taxon>Bacteria</taxon>
        <taxon>Bacillati</taxon>
        <taxon>Bacillota</taxon>
        <taxon>Bacilli</taxon>
        <taxon>Lactobacillales</taxon>
        <taxon>Carnobacteriaceae</taxon>
        <taxon>Dolosigranulum</taxon>
    </lineage>
</organism>
<comment type="caution">
    <text evidence="3">The sequence shown here is derived from an EMBL/GenBank/DDBJ whole genome shotgun (WGS) entry which is preliminary data.</text>
</comment>